<feature type="region of interest" description="Disordered" evidence="1">
    <location>
        <begin position="16"/>
        <end position="38"/>
    </location>
</feature>
<accession>A0A8J5T3E8</accession>
<reference evidence="2" key="2">
    <citation type="submission" date="2021-02" db="EMBL/GenBank/DDBJ databases">
        <authorList>
            <person name="Kimball J.A."/>
            <person name="Haas M.W."/>
            <person name="Macchietto M."/>
            <person name="Kono T."/>
            <person name="Duquette J."/>
            <person name="Shao M."/>
        </authorList>
    </citation>
    <scope>NUCLEOTIDE SEQUENCE</scope>
    <source>
        <tissue evidence="2">Fresh leaf tissue</tissue>
    </source>
</reference>
<dbReference type="AlphaFoldDB" id="A0A8J5T3E8"/>
<evidence type="ECO:0000313" key="3">
    <source>
        <dbReference type="Proteomes" id="UP000729402"/>
    </source>
</evidence>
<gene>
    <name evidence="2" type="ORF">GUJ93_ZPchr0007g3128</name>
</gene>
<reference evidence="2" key="1">
    <citation type="journal article" date="2021" name="bioRxiv">
        <title>Whole Genome Assembly and Annotation of Northern Wild Rice, Zizania palustris L., Supports a Whole Genome Duplication in the Zizania Genus.</title>
        <authorList>
            <person name="Haas M."/>
            <person name="Kono T."/>
            <person name="Macchietto M."/>
            <person name="Millas R."/>
            <person name="McGilp L."/>
            <person name="Shao M."/>
            <person name="Duquette J."/>
            <person name="Hirsch C.N."/>
            <person name="Kimball J."/>
        </authorList>
    </citation>
    <scope>NUCLEOTIDE SEQUENCE</scope>
    <source>
        <tissue evidence="2">Fresh leaf tissue</tissue>
    </source>
</reference>
<dbReference type="Proteomes" id="UP000729402">
    <property type="component" value="Unassembled WGS sequence"/>
</dbReference>
<keyword evidence="3" id="KW-1185">Reference proteome</keyword>
<name>A0A8J5T3E8_ZIZPA</name>
<sequence length="107" mass="11327">MCVPCWSCAHTGRTVAPGHAPAPGRCAPRQRAVPRAPTAQVPGLLAAHPRRDWPPHLAPIECRVASVPNICSRALQLAASPLALSSRVASTARMQSQPCLFAFLDTT</sequence>
<comment type="caution">
    <text evidence="2">The sequence shown here is derived from an EMBL/GenBank/DDBJ whole genome shotgun (WGS) entry which is preliminary data.</text>
</comment>
<protein>
    <submittedName>
        <fullName evidence="2">Uncharacterized protein</fullName>
    </submittedName>
</protein>
<proteinExistence type="predicted"/>
<organism evidence="2 3">
    <name type="scientific">Zizania palustris</name>
    <name type="common">Northern wild rice</name>
    <dbReference type="NCBI Taxonomy" id="103762"/>
    <lineage>
        <taxon>Eukaryota</taxon>
        <taxon>Viridiplantae</taxon>
        <taxon>Streptophyta</taxon>
        <taxon>Embryophyta</taxon>
        <taxon>Tracheophyta</taxon>
        <taxon>Spermatophyta</taxon>
        <taxon>Magnoliopsida</taxon>
        <taxon>Liliopsida</taxon>
        <taxon>Poales</taxon>
        <taxon>Poaceae</taxon>
        <taxon>BOP clade</taxon>
        <taxon>Oryzoideae</taxon>
        <taxon>Oryzeae</taxon>
        <taxon>Zizaniinae</taxon>
        <taxon>Zizania</taxon>
    </lineage>
</organism>
<dbReference type="EMBL" id="JAAALK010000282">
    <property type="protein sequence ID" value="KAG8078644.1"/>
    <property type="molecule type" value="Genomic_DNA"/>
</dbReference>
<evidence type="ECO:0000256" key="1">
    <source>
        <dbReference type="SAM" id="MobiDB-lite"/>
    </source>
</evidence>
<evidence type="ECO:0000313" key="2">
    <source>
        <dbReference type="EMBL" id="KAG8078644.1"/>
    </source>
</evidence>